<reference evidence="6" key="1">
    <citation type="submission" date="2015-12" db="EMBL/GenBank/DDBJ databases">
        <title>Gene expression during late stages of embryo sac development: a critical building block for successful pollen-pistil interactions.</title>
        <authorList>
            <person name="Liu Y."/>
            <person name="Joly V."/>
            <person name="Sabar M."/>
            <person name="Matton D.P."/>
        </authorList>
    </citation>
    <scope>NUCLEOTIDE SEQUENCE</scope>
</reference>
<dbReference type="AlphaFoldDB" id="A0A0V0IA92"/>
<evidence type="ECO:0000256" key="2">
    <source>
        <dbReference type="ARBA" id="ARBA00038006"/>
    </source>
</evidence>
<accession>A0A0V0IA92</accession>
<proteinExistence type="inferred from homology"/>
<name>A0A0V0IA92_SOLCH</name>
<sequence length="448" mass="51850">MKKMESKKLRGPRWWDSFVGPKNSNSKWVQENLEEMNRNVTRMLKVIENSSAESFARKVEIYYERRQELIKLVVKCYSIHCSLAERCNHGTGEVLNYIPNSHLIRSHAPDITSPPLLSQRPSSKQFNVHNHERSVSKQLKRGVSVKGSNYHINDKKEDPKPCCLYMGPPVYGSYSQLPMPFPFWLPSEPPYFSNYYSYTQSELQYEQVSNNYSDTRRELQQEEVSNYYSDTQSDDDDEEELEAELRDMIVKLYIQLEGDRIDKALLEEMLDLNVNSKGGIQSQQPVKISMPPPPLPPVTKIISSKSQSESDDSFSSSNYSDTQNNDDDGDELGHDELEAELHNMIEKLYIELEWDRVVSMFQGEILKYEDNTHDDDEEFLSSNVDKALLEENLKLQAEISRLLKKKSYNEEIEAIVAERDMLKARVARLTADLRMYLEGIDVNPCSPI</sequence>
<dbReference type="InterPro" id="IPR051861">
    <property type="entry name" value="NET_actin-binding_domain"/>
</dbReference>
<feature type="coiled-coil region" evidence="3">
    <location>
        <begin position="405"/>
        <end position="432"/>
    </location>
</feature>
<dbReference type="GO" id="GO:0003779">
    <property type="term" value="F:actin binding"/>
    <property type="evidence" value="ECO:0007669"/>
    <property type="project" value="InterPro"/>
</dbReference>
<evidence type="ECO:0000256" key="3">
    <source>
        <dbReference type="SAM" id="Coils"/>
    </source>
</evidence>
<keyword evidence="1 3" id="KW-0175">Coiled coil</keyword>
<dbReference type="Pfam" id="PF07765">
    <property type="entry name" value="KIP1"/>
    <property type="match status" value="1"/>
</dbReference>
<evidence type="ECO:0000313" key="6">
    <source>
        <dbReference type="EMBL" id="JAP29487.1"/>
    </source>
</evidence>
<feature type="compositionally biased region" description="Low complexity" evidence="4">
    <location>
        <begin position="303"/>
        <end position="321"/>
    </location>
</feature>
<evidence type="ECO:0000256" key="4">
    <source>
        <dbReference type="SAM" id="MobiDB-lite"/>
    </source>
</evidence>
<dbReference type="PANTHER" id="PTHR32258:SF28">
    <property type="entry name" value="PROTEIN NETWORKED 3A-RELATED"/>
    <property type="match status" value="1"/>
</dbReference>
<evidence type="ECO:0000256" key="1">
    <source>
        <dbReference type="ARBA" id="ARBA00023054"/>
    </source>
</evidence>
<protein>
    <submittedName>
        <fullName evidence="6">Putative ovule protein</fullName>
    </submittedName>
</protein>
<dbReference type="PANTHER" id="PTHR32258">
    <property type="entry name" value="PROTEIN NETWORKED 4A"/>
    <property type="match status" value="1"/>
</dbReference>
<dbReference type="InterPro" id="IPR011684">
    <property type="entry name" value="NAB"/>
</dbReference>
<dbReference type="EMBL" id="GEDG01009050">
    <property type="protein sequence ID" value="JAP29487.1"/>
    <property type="molecule type" value="Transcribed_RNA"/>
</dbReference>
<feature type="domain" description="NAB" evidence="5">
    <location>
        <begin position="11"/>
        <end position="94"/>
    </location>
</feature>
<comment type="similarity">
    <text evidence="2">Belongs to the NET family.</text>
</comment>
<feature type="region of interest" description="Disordered" evidence="4">
    <location>
        <begin position="280"/>
        <end position="333"/>
    </location>
</feature>
<evidence type="ECO:0000259" key="5">
    <source>
        <dbReference type="PROSITE" id="PS51774"/>
    </source>
</evidence>
<dbReference type="PROSITE" id="PS51774">
    <property type="entry name" value="NAB"/>
    <property type="match status" value="1"/>
</dbReference>
<organism evidence="6">
    <name type="scientific">Solanum chacoense</name>
    <name type="common">Chaco potato</name>
    <dbReference type="NCBI Taxonomy" id="4108"/>
    <lineage>
        <taxon>Eukaryota</taxon>
        <taxon>Viridiplantae</taxon>
        <taxon>Streptophyta</taxon>
        <taxon>Embryophyta</taxon>
        <taxon>Tracheophyta</taxon>
        <taxon>Spermatophyta</taxon>
        <taxon>Magnoliopsida</taxon>
        <taxon>eudicotyledons</taxon>
        <taxon>Gunneridae</taxon>
        <taxon>Pentapetalae</taxon>
        <taxon>asterids</taxon>
        <taxon>lamiids</taxon>
        <taxon>Solanales</taxon>
        <taxon>Solanaceae</taxon>
        <taxon>Solanoideae</taxon>
        <taxon>Solaneae</taxon>
        <taxon>Solanum</taxon>
    </lineage>
</organism>